<dbReference type="GO" id="GO:0005829">
    <property type="term" value="C:cytosol"/>
    <property type="evidence" value="ECO:0007669"/>
    <property type="project" value="TreeGrafter"/>
</dbReference>
<dbReference type="SUPFAM" id="SSF102114">
    <property type="entry name" value="Radical SAM enzymes"/>
    <property type="match status" value="1"/>
</dbReference>
<evidence type="ECO:0000313" key="4">
    <source>
        <dbReference type="EMBL" id="SVD72597.1"/>
    </source>
</evidence>
<dbReference type="AlphaFoldDB" id="A0A382XN48"/>
<dbReference type="GO" id="GO:0046872">
    <property type="term" value="F:metal ion binding"/>
    <property type="evidence" value="ECO:0007669"/>
    <property type="project" value="UniProtKB-KW"/>
</dbReference>
<comment type="cofactor">
    <cofactor evidence="1">
        <name>[4Fe-4S] cluster</name>
        <dbReference type="ChEBI" id="CHEBI:49883"/>
    </cofactor>
</comment>
<feature type="domain" description="MTTase N-terminal" evidence="2">
    <location>
        <begin position="1"/>
        <end position="114"/>
    </location>
</feature>
<dbReference type="Pfam" id="PF00919">
    <property type="entry name" value="UPF0004"/>
    <property type="match status" value="1"/>
</dbReference>
<dbReference type="GO" id="GO:0051539">
    <property type="term" value="F:4 iron, 4 sulfur cluster binding"/>
    <property type="evidence" value="ECO:0007669"/>
    <property type="project" value="UniProtKB-KW"/>
</dbReference>
<dbReference type="InterPro" id="IPR038135">
    <property type="entry name" value="Methylthiotransferase_N_sf"/>
</dbReference>
<sequence length="195" mass="21738">MVSLGCAKNLVDSEILVGGLKHENYKMVPKSDDADIIIVNTCGFLDTAREESVDVILESEELKKSKQVKKLVVMGCFSDRYGPELKKELLEVDAFFGTNDHAAVMSYLTGKSFKRDDPDYFRSLLTPKHYAYLKIAEGCDNGCSFCSIPIMRGLQKSQPVAWNVQEAQRLADSGVKELLIIAQDSTSYGWDLSPR</sequence>
<dbReference type="PROSITE" id="PS51918">
    <property type="entry name" value="RADICAL_SAM"/>
    <property type="match status" value="1"/>
</dbReference>
<feature type="domain" description="Radical SAM core" evidence="3">
    <location>
        <begin position="125"/>
        <end position="195"/>
    </location>
</feature>
<feature type="non-terminal residue" evidence="4">
    <location>
        <position position="195"/>
    </location>
</feature>
<organism evidence="4">
    <name type="scientific">marine metagenome</name>
    <dbReference type="NCBI Taxonomy" id="408172"/>
    <lineage>
        <taxon>unclassified sequences</taxon>
        <taxon>metagenomes</taxon>
        <taxon>ecological metagenomes</taxon>
    </lineage>
</organism>
<dbReference type="Gene3D" id="3.80.30.20">
    <property type="entry name" value="tm_1862 like domain"/>
    <property type="match status" value="1"/>
</dbReference>
<dbReference type="GO" id="GO:0035599">
    <property type="term" value="F:aspartic acid methylthiotransferase activity"/>
    <property type="evidence" value="ECO:0007669"/>
    <property type="project" value="TreeGrafter"/>
</dbReference>
<dbReference type="PROSITE" id="PS51449">
    <property type="entry name" value="MTTASE_N"/>
    <property type="match status" value="1"/>
</dbReference>
<dbReference type="PANTHER" id="PTHR43837:SF1">
    <property type="entry name" value="RIBOSOMAL PROTEIN US12 METHYLTHIOTRANSFERASE RIMO"/>
    <property type="match status" value="1"/>
</dbReference>
<protein>
    <submittedName>
        <fullName evidence="4">Uncharacterized protein</fullName>
    </submittedName>
</protein>
<evidence type="ECO:0000259" key="3">
    <source>
        <dbReference type="PROSITE" id="PS51918"/>
    </source>
</evidence>
<dbReference type="InterPro" id="IPR005840">
    <property type="entry name" value="Ribosomal_uS12_MeSTrfase_RimO"/>
</dbReference>
<dbReference type="SFLD" id="SFLDS00029">
    <property type="entry name" value="Radical_SAM"/>
    <property type="match status" value="1"/>
</dbReference>
<dbReference type="InterPro" id="IPR023404">
    <property type="entry name" value="rSAM_horseshoe"/>
</dbReference>
<dbReference type="PANTHER" id="PTHR43837">
    <property type="entry name" value="RIBOSOMAL PROTEIN S12 METHYLTHIOTRANSFERASE RIMO"/>
    <property type="match status" value="1"/>
</dbReference>
<dbReference type="EMBL" id="UINC01169188">
    <property type="protein sequence ID" value="SVD72597.1"/>
    <property type="molecule type" value="Genomic_DNA"/>
</dbReference>
<dbReference type="InterPro" id="IPR013848">
    <property type="entry name" value="Methylthiotransferase_N"/>
</dbReference>
<dbReference type="InterPro" id="IPR058240">
    <property type="entry name" value="rSAM_sf"/>
</dbReference>
<reference evidence="4" key="1">
    <citation type="submission" date="2018-05" db="EMBL/GenBank/DDBJ databases">
        <authorList>
            <person name="Lanie J.A."/>
            <person name="Ng W.-L."/>
            <person name="Kazmierczak K.M."/>
            <person name="Andrzejewski T.M."/>
            <person name="Davidsen T.M."/>
            <person name="Wayne K.J."/>
            <person name="Tettelin H."/>
            <person name="Glass J.I."/>
            <person name="Rusch D."/>
            <person name="Podicherti R."/>
            <person name="Tsui H.-C.T."/>
            <person name="Winkler M.E."/>
        </authorList>
    </citation>
    <scope>NUCLEOTIDE SEQUENCE</scope>
</reference>
<accession>A0A382XN48</accession>
<name>A0A382XN48_9ZZZZ</name>
<evidence type="ECO:0000256" key="1">
    <source>
        <dbReference type="ARBA" id="ARBA00001966"/>
    </source>
</evidence>
<proteinExistence type="predicted"/>
<gene>
    <name evidence="4" type="ORF">METZ01_LOCUS425451</name>
</gene>
<dbReference type="PROSITE" id="PS01278">
    <property type="entry name" value="MTTASE_RADICAL"/>
    <property type="match status" value="1"/>
</dbReference>
<evidence type="ECO:0000259" key="2">
    <source>
        <dbReference type="PROSITE" id="PS51449"/>
    </source>
</evidence>
<dbReference type="InterPro" id="IPR007197">
    <property type="entry name" value="rSAM"/>
</dbReference>
<dbReference type="Gene3D" id="3.40.50.12160">
    <property type="entry name" value="Methylthiotransferase, N-terminal domain"/>
    <property type="match status" value="1"/>
</dbReference>
<dbReference type="InterPro" id="IPR020612">
    <property type="entry name" value="Methylthiotransferase_CS"/>
</dbReference>